<evidence type="ECO:0000256" key="4">
    <source>
        <dbReference type="ARBA" id="ARBA00023242"/>
    </source>
</evidence>
<evidence type="ECO:0000256" key="5">
    <source>
        <dbReference type="PROSITE-ProRule" id="PRU00221"/>
    </source>
</evidence>
<comment type="subcellular location">
    <subcellularLocation>
        <location evidence="1">Nucleus</location>
        <location evidence="1">Nucleolus</location>
    </subcellularLocation>
</comment>
<dbReference type="Gene3D" id="2.130.10.10">
    <property type="entry name" value="YVTN repeat-like/Quinoprotein amine dehydrogenase"/>
    <property type="match status" value="3"/>
</dbReference>
<feature type="region of interest" description="Disordered" evidence="6">
    <location>
        <begin position="70"/>
        <end position="97"/>
    </location>
</feature>
<dbReference type="PRINTS" id="PR00320">
    <property type="entry name" value="GPROTEINBRPT"/>
</dbReference>
<dbReference type="EMBL" id="HBGN01040661">
    <property type="protein sequence ID" value="CAD9359443.1"/>
    <property type="molecule type" value="Transcribed_RNA"/>
</dbReference>
<dbReference type="PROSITE" id="PS00678">
    <property type="entry name" value="WD_REPEATS_1"/>
    <property type="match status" value="3"/>
</dbReference>
<evidence type="ECO:0000256" key="6">
    <source>
        <dbReference type="SAM" id="MobiDB-lite"/>
    </source>
</evidence>
<keyword evidence="4" id="KW-0539">Nucleus</keyword>
<feature type="region of interest" description="Disordered" evidence="6">
    <location>
        <begin position="301"/>
        <end position="330"/>
    </location>
</feature>
<dbReference type="AlphaFoldDB" id="A0A6U3SDZ9"/>
<dbReference type="Pfam" id="PF08154">
    <property type="entry name" value="NLE"/>
    <property type="match status" value="1"/>
</dbReference>
<evidence type="ECO:0000256" key="2">
    <source>
        <dbReference type="ARBA" id="ARBA00022574"/>
    </source>
</evidence>
<feature type="region of interest" description="Disordered" evidence="6">
    <location>
        <begin position="1"/>
        <end position="26"/>
    </location>
</feature>
<organism evidence="8">
    <name type="scientific">Ditylum brightwellii</name>
    <dbReference type="NCBI Taxonomy" id="49249"/>
    <lineage>
        <taxon>Eukaryota</taxon>
        <taxon>Sar</taxon>
        <taxon>Stramenopiles</taxon>
        <taxon>Ochrophyta</taxon>
        <taxon>Bacillariophyta</taxon>
        <taxon>Mediophyceae</taxon>
        <taxon>Lithodesmiophycidae</taxon>
        <taxon>Lithodesmiales</taxon>
        <taxon>Lithodesmiaceae</taxon>
        <taxon>Ditylum</taxon>
    </lineage>
</organism>
<keyword evidence="2 5" id="KW-0853">WD repeat</keyword>
<reference evidence="8" key="1">
    <citation type="submission" date="2021-01" db="EMBL/GenBank/DDBJ databases">
        <authorList>
            <person name="Corre E."/>
            <person name="Pelletier E."/>
            <person name="Niang G."/>
            <person name="Scheremetjew M."/>
            <person name="Finn R."/>
            <person name="Kale V."/>
            <person name="Holt S."/>
            <person name="Cochrane G."/>
            <person name="Meng A."/>
            <person name="Brown T."/>
            <person name="Cohen L."/>
        </authorList>
    </citation>
    <scope>NUCLEOTIDE SEQUENCE</scope>
    <source>
        <strain evidence="8">Pop2</strain>
    </source>
</reference>
<evidence type="ECO:0000313" key="8">
    <source>
        <dbReference type="EMBL" id="CAD9359443.1"/>
    </source>
</evidence>
<feature type="repeat" description="WD" evidence="5">
    <location>
        <begin position="398"/>
        <end position="432"/>
    </location>
</feature>
<name>A0A6U3SDZ9_9STRA</name>
<dbReference type="Pfam" id="PF00400">
    <property type="entry name" value="WD40"/>
    <property type="match status" value="4"/>
</dbReference>
<dbReference type="SMART" id="SM00320">
    <property type="entry name" value="WD40"/>
    <property type="match status" value="6"/>
</dbReference>
<protein>
    <recommendedName>
        <fullName evidence="7">NLE domain-containing protein</fullName>
    </recommendedName>
</protein>
<dbReference type="GO" id="GO:0005730">
    <property type="term" value="C:nucleolus"/>
    <property type="evidence" value="ECO:0007669"/>
    <property type="project" value="UniProtKB-SubCell"/>
</dbReference>
<dbReference type="SUPFAM" id="SSF50978">
    <property type="entry name" value="WD40 repeat-like"/>
    <property type="match status" value="1"/>
</dbReference>
<accession>A0A6U3SDZ9</accession>
<dbReference type="InterPro" id="IPR036322">
    <property type="entry name" value="WD40_repeat_dom_sf"/>
</dbReference>
<dbReference type="InterPro" id="IPR001680">
    <property type="entry name" value="WD40_rpt"/>
</dbReference>
<dbReference type="PROSITE" id="PS50294">
    <property type="entry name" value="WD_REPEATS_REGION"/>
    <property type="match status" value="2"/>
</dbReference>
<feature type="compositionally biased region" description="Acidic residues" evidence="6">
    <location>
        <begin position="14"/>
        <end position="23"/>
    </location>
</feature>
<feature type="repeat" description="WD" evidence="5">
    <location>
        <begin position="348"/>
        <end position="391"/>
    </location>
</feature>
<dbReference type="InterPro" id="IPR019775">
    <property type="entry name" value="WD40_repeat_CS"/>
</dbReference>
<proteinExistence type="predicted"/>
<dbReference type="InterPro" id="IPR015943">
    <property type="entry name" value="WD40/YVTN_repeat-like_dom_sf"/>
</dbReference>
<evidence type="ECO:0000259" key="7">
    <source>
        <dbReference type="Pfam" id="PF08154"/>
    </source>
</evidence>
<feature type="compositionally biased region" description="Acidic residues" evidence="6">
    <location>
        <begin position="76"/>
        <end position="93"/>
    </location>
</feature>
<evidence type="ECO:0000256" key="3">
    <source>
        <dbReference type="ARBA" id="ARBA00022737"/>
    </source>
</evidence>
<keyword evidence="3" id="KW-0677">Repeat</keyword>
<feature type="compositionally biased region" description="Basic residues" evidence="6">
    <location>
        <begin position="313"/>
        <end position="322"/>
    </location>
</feature>
<gene>
    <name evidence="8" type="ORF">DBRI1063_LOCUS26039</name>
</gene>
<dbReference type="PANTHER" id="PTHR19855:SF11">
    <property type="entry name" value="RIBOSOME BIOGENESIS PROTEIN WDR12"/>
    <property type="match status" value="1"/>
</dbReference>
<dbReference type="InterPro" id="IPR020472">
    <property type="entry name" value="WD40_PAC1"/>
</dbReference>
<feature type="domain" description="NLE" evidence="7">
    <location>
        <begin position="39"/>
        <end position="114"/>
    </location>
</feature>
<feature type="repeat" description="WD" evidence="5">
    <location>
        <begin position="446"/>
        <end position="488"/>
    </location>
</feature>
<dbReference type="PROSITE" id="PS50082">
    <property type="entry name" value="WD_REPEATS_2"/>
    <property type="match status" value="3"/>
</dbReference>
<evidence type="ECO:0000256" key="1">
    <source>
        <dbReference type="ARBA" id="ARBA00004604"/>
    </source>
</evidence>
<sequence>MDIEDDDKNKNTMDDDEYSENEGEQIRVSLVLAPGIQDDTIRIPSEPIAVPADVRRKGLSAVVNHLLDRKVPKDKDDDDDEDDSSDEDEDDEEKLPAIPFDFLVNDRLLRTGVEAAARREGLSLENAVVVQYFPARKAPEGTDESETLPDWISAMSYEKNSESGVDGGMLFTGVCDGSVSAYRCSKEGGLKSISTVSAHTGPIKCLSSMTIPSSVSASHLIATGSMDQTLVTHTLQSKSKSDDEMKKKLTLHAVYGGGHFNSIGSVALLRKSDGEAIMASGDWDGGLCFWKIPSLSGGGDGGMNVDNVDAGKKKQKSKKKRRTVEEPVEESDDEAAISVVEVQPFSTIRAHNSNLSGLSFGYNSSGNTLLTGSWDHSVKVWDIEKSDCILTLNGARVVTSLGRCHNSDVVATGHPDCTVRLWDMRTGMNASNSKQSSTQVSDSILKPSHKSWVSAVEWSPTDPYVLASTSHDGTVKMWDIRSSLPLHTIRAQPKGQKGLCLAYGDGAIYSGGSDCIVRKFAC</sequence>
<dbReference type="PANTHER" id="PTHR19855">
    <property type="entry name" value="WD40 REPEAT PROTEIN 12, 37"/>
    <property type="match status" value="1"/>
</dbReference>
<dbReference type="InterPro" id="IPR012972">
    <property type="entry name" value="NLE"/>
</dbReference>